<evidence type="ECO:0000256" key="3">
    <source>
        <dbReference type="ARBA" id="ARBA00022617"/>
    </source>
</evidence>
<accession>A0A2L2T1W1</accession>
<keyword evidence="5" id="KW-0560">Oxidoreductase</keyword>
<keyword evidence="6 8" id="KW-0408">Iron</keyword>
<comment type="similarity">
    <text evidence="2">Belongs to the cytochrome P450 family.</text>
</comment>
<keyword evidence="4 8" id="KW-0479">Metal-binding</keyword>
<feature type="binding site" description="axial binding residue" evidence="8">
    <location>
        <position position="439"/>
    </location>
    <ligand>
        <name>heme</name>
        <dbReference type="ChEBI" id="CHEBI:30413"/>
    </ligand>
    <ligandPart>
        <name>Fe</name>
        <dbReference type="ChEBI" id="CHEBI:18248"/>
    </ligandPart>
</feature>
<evidence type="ECO:0000256" key="5">
    <source>
        <dbReference type="ARBA" id="ARBA00023002"/>
    </source>
</evidence>
<dbReference type="Pfam" id="PF00067">
    <property type="entry name" value="p450"/>
    <property type="match status" value="1"/>
</dbReference>
<organism evidence="9 10">
    <name type="scientific">Fusarium venenatum</name>
    <dbReference type="NCBI Taxonomy" id="56646"/>
    <lineage>
        <taxon>Eukaryota</taxon>
        <taxon>Fungi</taxon>
        <taxon>Dikarya</taxon>
        <taxon>Ascomycota</taxon>
        <taxon>Pezizomycotina</taxon>
        <taxon>Sordariomycetes</taxon>
        <taxon>Hypocreomycetidae</taxon>
        <taxon>Hypocreales</taxon>
        <taxon>Nectriaceae</taxon>
        <taxon>Fusarium</taxon>
    </lineage>
</organism>
<sequence>MLPIIVILVGSLLYLLFYYNKKRHNLPPGPKPLPIIGNIRDLPPKGVPAFRHWLKHKDTYGPMSSVSVLGQPLILIHDREAAHQLFEKSSGKTSGRPSANFGGRLCGYERILSLQQYGDTFKRHRKMIHRQMGTRAGAAKFREIQDVESHRFLLRSLDDPGNLMEHIRKEAGAVILKMTYGYSIEPHKSDPLVRLVEFMVEGISIVVVPMKFVVDFFPLLEYLPECLPGMSFKGRARQWRNILDTTIDAPYQFVRQQMAKGIQYESYVSSVLTQDKLNNSGTGKLDETYEDDVKCTAAIMYAGGADTTVSTIQSFILAMTVYPEVLKKAQAEIDSVIGPDRLPGFEDRQNLPYINGMVKESLRWMPAVPMGAAHKADDDIYFRDLYIPKGSFLLPNIWWFLHNPEIYEDPERYDPERYLEPRNEPDPDNNAYGYGRRICPGRLLADESLFIVIARVVAAFDIEKDVDERGNIIEPKVEFTTEGALSRPVDYPYRIKPRNAKCVDLIRAVEREHPWDEGDASLLPRDMTMV</sequence>
<dbReference type="Gene3D" id="1.10.630.10">
    <property type="entry name" value="Cytochrome P450"/>
    <property type="match status" value="1"/>
</dbReference>
<evidence type="ECO:0000256" key="8">
    <source>
        <dbReference type="PIRSR" id="PIRSR602401-1"/>
    </source>
</evidence>
<dbReference type="PANTHER" id="PTHR46300">
    <property type="entry name" value="P450, PUTATIVE (EUROFUNG)-RELATED-RELATED"/>
    <property type="match status" value="1"/>
</dbReference>
<evidence type="ECO:0008006" key="11">
    <source>
        <dbReference type="Google" id="ProtNLM"/>
    </source>
</evidence>
<keyword evidence="7" id="KW-0503">Monooxygenase</keyword>
<dbReference type="AlphaFoldDB" id="A0A2L2T1W1"/>
<dbReference type="InterPro" id="IPR002401">
    <property type="entry name" value="Cyt_P450_E_grp-I"/>
</dbReference>
<dbReference type="PRINTS" id="PR00463">
    <property type="entry name" value="EP450I"/>
</dbReference>
<keyword evidence="10" id="KW-1185">Reference proteome</keyword>
<evidence type="ECO:0000256" key="6">
    <source>
        <dbReference type="ARBA" id="ARBA00023004"/>
    </source>
</evidence>
<evidence type="ECO:0000256" key="7">
    <source>
        <dbReference type="ARBA" id="ARBA00023033"/>
    </source>
</evidence>
<dbReference type="InterPro" id="IPR001128">
    <property type="entry name" value="Cyt_P450"/>
</dbReference>
<dbReference type="GO" id="GO:0020037">
    <property type="term" value="F:heme binding"/>
    <property type="evidence" value="ECO:0007669"/>
    <property type="project" value="InterPro"/>
</dbReference>
<dbReference type="GO" id="GO:0016705">
    <property type="term" value="F:oxidoreductase activity, acting on paired donors, with incorporation or reduction of molecular oxygen"/>
    <property type="evidence" value="ECO:0007669"/>
    <property type="project" value="InterPro"/>
</dbReference>
<protein>
    <recommendedName>
        <fullName evidence="11">Cytochrome P450</fullName>
    </recommendedName>
</protein>
<dbReference type="STRING" id="56646.A0A2L2T1W1"/>
<comment type="cofactor">
    <cofactor evidence="1 8">
        <name>heme</name>
        <dbReference type="ChEBI" id="CHEBI:30413"/>
    </cofactor>
</comment>
<dbReference type="InterPro" id="IPR050364">
    <property type="entry name" value="Cytochrome_P450_fung"/>
</dbReference>
<evidence type="ECO:0000256" key="1">
    <source>
        <dbReference type="ARBA" id="ARBA00001971"/>
    </source>
</evidence>
<reference evidence="10" key="1">
    <citation type="submission" date="2014-10" db="EMBL/GenBank/DDBJ databases">
        <authorList>
            <person name="King R."/>
        </authorList>
    </citation>
    <scope>NUCLEOTIDE SEQUENCE [LARGE SCALE GENOMIC DNA]</scope>
    <source>
        <strain evidence="10">A3/5</strain>
    </source>
</reference>
<dbReference type="Proteomes" id="UP000245910">
    <property type="component" value="Chromosome I"/>
</dbReference>
<evidence type="ECO:0000256" key="2">
    <source>
        <dbReference type="ARBA" id="ARBA00010617"/>
    </source>
</evidence>
<keyword evidence="3 8" id="KW-0349">Heme</keyword>
<dbReference type="EMBL" id="LN649229">
    <property type="protein sequence ID" value="CEI63578.1"/>
    <property type="molecule type" value="Genomic_DNA"/>
</dbReference>
<dbReference type="PANTHER" id="PTHR46300:SF7">
    <property type="entry name" value="P450, PUTATIVE (EUROFUNG)-RELATED"/>
    <property type="match status" value="1"/>
</dbReference>
<name>A0A2L2T1W1_9HYPO</name>
<evidence type="ECO:0000313" key="10">
    <source>
        <dbReference type="Proteomes" id="UP000245910"/>
    </source>
</evidence>
<evidence type="ECO:0000313" key="9">
    <source>
        <dbReference type="EMBL" id="CEI63578.1"/>
    </source>
</evidence>
<proteinExistence type="inferred from homology"/>
<dbReference type="CDD" id="cd11065">
    <property type="entry name" value="CYP64-like"/>
    <property type="match status" value="1"/>
</dbReference>
<evidence type="ECO:0000256" key="4">
    <source>
        <dbReference type="ARBA" id="ARBA00022723"/>
    </source>
</evidence>
<dbReference type="SUPFAM" id="SSF48264">
    <property type="entry name" value="Cytochrome P450"/>
    <property type="match status" value="1"/>
</dbReference>
<dbReference type="InterPro" id="IPR036396">
    <property type="entry name" value="Cyt_P450_sf"/>
</dbReference>
<dbReference type="GO" id="GO:0004497">
    <property type="term" value="F:monooxygenase activity"/>
    <property type="evidence" value="ECO:0007669"/>
    <property type="project" value="UniProtKB-KW"/>
</dbReference>
<dbReference type="GO" id="GO:0005506">
    <property type="term" value="F:iron ion binding"/>
    <property type="evidence" value="ECO:0007669"/>
    <property type="project" value="InterPro"/>
</dbReference>